<dbReference type="RefSeq" id="WP_249831967.1">
    <property type="nucleotide sequence ID" value="NZ_JAMGBE010000003.1"/>
</dbReference>
<name>A0ABT0S3P7_9SPHN</name>
<evidence type="ECO:0008006" key="3">
    <source>
        <dbReference type="Google" id="ProtNLM"/>
    </source>
</evidence>
<comment type="caution">
    <text evidence="1">The sequence shown here is derived from an EMBL/GenBank/DDBJ whole genome shotgun (WGS) entry which is preliminary data.</text>
</comment>
<evidence type="ECO:0000313" key="2">
    <source>
        <dbReference type="Proteomes" id="UP001165342"/>
    </source>
</evidence>
<proteinExistence type="predicted"/>
<evidence type="ECO:0000313" key="1">
    <source>
        <dbReference type="EMBL" id="MCL6730484.1"/>
    </source>
</evidence>
<keyword evidence="2" id="KW-1185">Reference proteome</keyword>
<sequence length="145" mass="16552">MTNRSFVYELFYDEPPRAFVEGHVFTSVPDLGHSREDPEAGYWQCDIADHDKLTWSKKVYDLFELPPGTPLEREWAVTRYTELSKAALERVRSYALRCKFGFILDAALEPALEPAGDESRWIRILAVPIVSDGRVVGLHGLKRAL</sequence>
<organism evidence="1 2">
    <name type="scientific">Sphingomonas hankyongi</name>
    <dbReference type="NCBI Taxonomy" id="2908209"/>
    <lineage>
        <taxon>Bacteria</taxon>
        <taxon>Pseudomonadati</taxon>
        <taxon>Pseudomonadota</taxon>
        <taxon>Alphaproteobacteria</taxon>
        <taxon>Sphingomonadales</taxon>
        <taxon>Sphingomonadaceae</taxon>
        <taxon>Sphingomonas</taxon>
    </lineage>
</organism>
<dbReference type="EMBL" id="JAMGBE010000003">
    <property type="protein sequence ID" value="MCL6730484.1"/>
    <property type="molecule type" value="Genomic_DNA"/>
</dbReference>
<reference evidence="1" key="1">
    <citation type="submission" date="2022-05" db="EMBL/GenBank/DDBJ databases">
        <authorList>
            <person name="Jo J.-H."/>
            <person name="Im W.-T."/>
        </authorList>
    </citation>
    <scope>NUCLEOTIDE SEQUENCE</scope>
    <source>
        <strain evidence="1">SE220</strain>
    </source>
</reference>
<protein>
    <recommendedName>
        <fullName evidence="3">GAF domain-containing protein</fullName>
    </recommendedName>
</protein>
<dbReference type="Proteomes" id="UP001165342">
    <property type="component" value="Unassembled WGS sequence"/>
</dbReference>
<accession>A0ABT0S3P7</accession>
<gene>
    <name evidence="1" type="ORF">LZ538_10535</name>
</gene>